<gene>
    <name evidence="6" type="ORF">BC008_21575</name>
    <name evidence="7" type="ORF">BC008_45530</name>
</gene>
<feature type="domain" description="Amine oxidase" evidence="5">
    <location>
        <begin position="17"/>
        <end position="491"/>
    </location>
</feature>
<evidence type="ECO:0000256" key="1">
    <source>
        <dbReference type="ARBA" id="ARBA00004829"/>
    </source>
</evidence>
<dbReference type="Gene3D" id="3.50.50.60">
    <property type="entry name" value="FAD/NAD(P)-binding domain"/>
    <property type="match status" value="2"/>
</dbReference>
<dbReference type="NCBIfam" id="TIGR02734">
    <property type="entry name" value="crtI_fam"/>
    <property type="match status" value="1"/>
</dbReference>
<dbReference type="GO" id="GO:0016491">
    <property type="term" value="F:oxidoreductase activity"/>
    <property type="evidence" value="ECO:0007669"/>
    <property type="project" value="UniProtKB-KW"/>
</dbReference>
<evidence type="ECO:0000313" key="8">
    <source>
        <dbReference type="Proteomes" id="UP000053372"/>
    </source>
</evidence>
<keyword evidence="2 4" id="KW-0125">Carotenoid biosynthesis</keyword>
<dbReference type="Proteomes" id="UP000053372">
    <property type="component" value="Unassembled WGS sequence"/>
</dbReference>
<dbReference type="AlphaFoldDB" id="A0A0V7ZLP8"/>
<keyword evidence="3 4" id="KW-0560">Oxidoreductase</keyword>
<dbReference type="EMBL" id="LMTZ01000001">
    <property type="protein sequence ID" value="KST70452.1"/>
    <property type="molecule type" value="Genomic_DNA"/>
</dbReference>
<evidence type="ECO:0000313" key="7">
    <source>
        <dbReference type="EMBL" id="KST70452.1"/>
    </source>
</evidence>
<dbReference type="OrthoDB" id="544714at2"/>
<protein>
    <submittedName>
        <fullName evidence="6">Phytoene dehydrogenase</fullName>
    </submittedName>
</protein>
<comment type="similarity">
    <text evidence="4">Belongs to the carotenoid/retinoid oxidoreductase family.</text>
</comment>
<name>A0A0V7ZLP8_9CYAN</name>
<proteinExistence type="inferred from homology"/>
<reference evidence="6 8" key="1">
    <citation type="journal article" date="2015" name="Genome Announc.">
        <title>Draft Genome of the Euendolithic (true boring) Cyanobacterium Mastigocoleus testarum strain BC008.</title>
        <authorList>
            <person name="Guida B.S."/>
            <person name="Garcia-Pichel F."/>
        </authorList>
    </citation>
    <scope>NUCLEOTIDE SEQUENCE [LARGE SCALE GENOMIC DNA]</scope>
    <source>
        <strain evidence="6 8">BC008</strain>
    </source>
</reference>
<evidence type="ECO:0000259" key="5">
    <source>
        <dbReference type="Pfam" id="PF01593"/>
    </source>
</evidence>
<comment type="pathway">
    <text evidence="1 4">Carotenoid biosynthesis.</text>
</comment>
<keyword evidence="8" id="KW-1185">Reference proteome</keyword>
<dbReference type="InterPro" id="IPR002937">
    <property type="entry name" value="Amino_oxidase"/>
</dbReference>
<dbReference type="Pfam" id="PF01593">
    <property type="entry name" value="Amino_oxidase"/>
    <property type="match status" value="1"/>
</dbReference>
<dbReference type="PRINTS" id="PR00419">
    <property type="entry name" value="ADXRDTASE"/>
</dbReference>
<evidence type="ECO:0000256" key="3">
    <source>
        <dbReference type="ARBA" id="ARBA00023002"/>
    </source>
</evidence>
<dbReference type="PANTHER" id="PTHR43734:SF1">
    <property type="entry name" value="PHYTOENE DESATURASE"/>
    <property type="match status" value="1"/>
</dbReference>
<evidence type="ECO:0000313" key="6">
    <source>
        <dbReference type="EMBL" id="KST65388.1"/>
    </source>
</evidence>
<dbReference type="GO" id="GO:0016117">
    <property type="term" value="P:carotenoid biosynthetic process"/>
    <property type="evidence" value="ECO:0007669"/>
    <property type="project" value="UniProtKB-KW"/>
</dbReference>
<comment type="caution">
    <text evidence="6">The sequence shown here is derived from an EMBL/GenBank/DDBJ whole genome shotgun (WGS) entry which is preliminary data.</text>
</comment>
<sequence length="499" mass="56800">MSNKQSKQIIIVGAGPGGLATAMRLAHLGYKVQIFEAADRVGGRMRGFNDGAYGFDTGPTILQVPRLYEDLFADSGLKLSDYISFKRLEPNTRICFWDNTQLDLTSDLDAFKTQLAAMRPDLPAAFERWYEEHIRKYDASYDAYLGTPPRSILGYLRLDEILAAIPFRPWESLYQHCWRFFQDDRLVYALSYPSKYLGMHPTLSPSVFSLIPYLEFADGVWHPEGGFRNLAAAMGKAATDLGVTINLQSPIKQVWIENGQTRGIELKEGNKIQADAVVVNADFAHAVKNILPDSVRDRRYTDKKLDHMQFSCSTFMLYLGINKRYEDLPHHQIYLSEHIRRRQKPWLDDSALDETNPSFYVCNPSIIDPGNAPEGHSTLYVLVPIPNTSHNVNWGSKQKSYRDFIINRMHLLGFKDVEKHIVTETCYTAETWVDDYKVHLGAVFNLSHNWNQLGPFRPPIRSHNTKRLYWVGGAVHPGSGLITILESAKSATVFIDKDF</sequence>
<dbReference type="SUPFAM" id="SSF51905">
    <property type="entry name" value="FAD/NAD(P)-binding domain"/>
    <property type="match status" value="1"/>
</dbReference>
<dbReference type="InterPro" id="IPR036188">
    <property type="entry name" value="FAD/NAD-bd_sf"/>
</dbReference>
<evidence type="ECO:0000256" key="4">
    <source>
        <dbReference type="RuleBase" id="RU362075"/>
    </source>
</evidence>
<organism evidence="6 8">
    <name type="scientific">Mastigocoleus testarum BC008</name>
    <dbReference type="NCBI Taxonomy" id="371196"/>
    <lineage>
        <taxon>Bacteria</taxon>
        <taxon>Bacillati</taxon>
        <taxon>Cyanobacteriota</taxon>
        <taxon>Cyanophyceae</taxon>
        <taxon>Nostocales</taxon>
        <taxon>Hapalosiphonaceae</taxon>
        <taxon>Mastigocoleus</taxon>
    </lineage>
</organism>
<dbReference type="RefSeq" id="WP_027842911.1">
    <property type="nucleotide sequence ID" value="NZ_LMTZ01000001.1"/>
</dbReference>
<dbReference type="PANTHER" id="PTHR43734">
    <property type="entry name" value="PHYTOENE DESATURASE"/>
    <property type="match status" value="1"/>
</dbReference>
<evidence type="ECO:0000256" key="2">
    <source>
        <dbReference type="ARBA" id="ARBA00022746"/>
    </source>
</evidence>
<accession>A0A0V7ZLP8</accession>
<dbReference type="InterPro" id="IPR014105">
    <property type="entry name" value="Carotenoid/retinoid_OxRdtase"/>
</dbReference>
<dbReference type="EMBL" id="LMTZ01000108">
    <property type="protein sequence ID" value="KST65388.1"/>
    <property type="molecule type" value="Genomic_DNA"/>
</dbReference>